<name>A0A430FA99_9BIFI</name>
<reference evidence="2 3" key="1">
    <citation type="submission" date="2018-09" db="EMBL/GenBank/DDBJ databases">
        <title>Characterization of the phylogenetic diversity of five novel species belonging to the genus Bifidobacterium.</title>
        <authorList>
            <person name="Lugli G.A."/>
            <person name="Duranti S."/>
            <person name="Milani C."/>
        </authorList>
    </citation>
    <scope>NUCLEOTIDE SEQUENCE [LARGE SCALE GENOMIC DNA]</scope>
    <source>
        <strain evidence="2 3">2020B</strain>
    </source>
</reference>
<dbReference type="Proteomes" id="UP000288052">
    <property type="component" value="Unassembled WGS sequence"/>
</dbReference>
<accession>A0A430FA99</accession>
<proteinExistence type="predicted"/>
<dbReference type="AlphaFoldDB" id="A0A430FA99"/>
<evidence type="ECO:0000313" key="2">
    <source>
        <dbReference type="EMBL" id="RSX49764.1"/>
    </source>
</evidence>
<organism evidence="2 3">
    <name type="scientific">Bifidobacterium castoris</name>
    <dbReference type="NCBI Taxonomy" id="2306972"/>
    <lineage>
        <taxon>Bacteria</taxon>
        <taxon>Bacillati</taxon>
        <taxon>Actinomycetota</taxon>
        <taxon>Actinomycetes</taxon>
        <taxon>Bifidobacteriales</taxon>
        <taxon>Bifidobacteriaceae</taxon>
        <taxon>Bifidobacterium</taxon>
    </lineage>
</organism>
<evidence type="ECO:0000256" key="1">
    <source>
        <dbReference type="SAM" id="MobiDB-lite"/>
    </source>
</evidence>
<dbReference type="OrthoDB" id="2442707at2"/>
<dbReference type="EMBL" id="QXGI01000001">
    <property type="protein sequence ID" value="RSX49764.1"/>
    <property type="molecule type" value="Genomic_DNA"/>
</dbReference>
<protein>
    <submittedName>
        <fullName evidence="2">Uncharacterized protein</fullName>
    </submittedName>
</protein>
<keyword evidence="3" id="KW-1185">Reference proteome</keyword>
<comment type="caution">
    <text evidence="2">The sequence shown here is derived from an EMBL/GenBank/DDBJ whole genome shotgun (WGS) entry which is preliminary data.</text>
</comment>
<dbReference type="RefSeq" id="WP_126031281.1">
    <property type="nucleotide sequence ID" value="NZ_QXGI01000001.1"/>
</dbReference>
<gene>
    <name evidence="2" type="ORF">D2E22_0225</name>
</gene>
<sequence length="418" mass="45577">MEQPRKPKGSPNGAGGQYDRNPHGTTPLPGLDADAPEPGRDADALTEQLFDPFLDCYQDRYINHTDLTGGWRWYPEISATYGGRTRVWHTGADDGRGRWEDHDGMDGGPRITVTDFNQAGVDIRFERELHSGAIVVTARNLRTGEETRTAAWSSMEAADAFDAVLETARHEGRLPDDVMGSHACFASFPQADPEGFADAALDGCRVRGVTYEGRMVDGHVTAMFSDGSFRLDDGTDIGVGAFRPGRVEYLINDVRPRGMVHVAPAVAGESPIWAAVRRNGCRVDAELTSGERVSGRMTSAGRVGMTLRTGDGRRVRVEYADAARLSADPSDRAPITVRGAADYGFGPGYARRWCRLQRLRHAAHGCRPVTVSWTGADGRRRRMCGVLADYTAERAVVEADGRMVEIPNGDVVRLSVDV</sequence>
<feature type="region of interest" description="Disordered" evidence="1">
    <location>
        <begin position="1"/>
        <end position="41"/>
    </location>
</feature>
<evidence type="ECO:0000313" key="3">
    <source>
        <dbReference type="Proteomes" id="UP000288052"/>
    </source>
</evidence>